<sequence length="102" mass="11136">MSNKGWLNLEGAGSGIPETQFFEGDSAFKFLGLTRTQRLYGFVGCLAAGFVLSLLGTIMLVVGTLTLFARTNLPLPSDAVFDTIPQFFTHWEQSSPSLERDS</sequence>
<reference evidence="2 3" key="1">
    <citation type="submission" date="2024-02" db="EMBL/GenBank/DDBJ databases">
        <title>A draft genome for the cacao thread blight pathogen Marasmius crinis-equi.</title>
        <authorList>
            <person name="Cohen S.P."/>
            <person name="Baruah I.K."/>
            <person name="Amoako-Attah I."/>
            <person name="Bukari Y."/>
            <person name="Meinhardt L.W."/>
            <person name="Bailey B.A."/>
        </authorList>
    </citation>
    <scope>NUCLEOTIDE SEQUENCE [LARGE SCALE GENOMIC DNA]</scope>
    <source>
        <strain evidence="2 3">GH-76</strain>
    </source>
</reference>
<keyword evidence="1" id="KW-0812">Transmembrane</keyword>
<evidence type="ECO:0000256" key="1">
    <source>
        <dbReference type="SAM" id="Phobius"/>
    </source>
</evidence>
<proteinExistence type="predicted"/>
<protein>
    <recommendedName>
        <fullName evidence="4">PufX</fullName>
    </recommendedName>
</protein>
<keyword evidence="3" id="KW-1185">Reference proteome</keyword>
<evidence type="ECO:0000313" key="2">
    <source>
        <dbReference type="EMBL" id="KAL0580422.1"/>
    </source>
</evidence>
<feature type="transmembrane region" description="Helical" evidence="1">
    <location>
        <begin position="39"/>
        <end position="68"/>
    </location>
</feature>
<dbReference type="Proteomes" id="UP001465976">
    <property type="component" value="Unassembled WGS sequence"/>
</dbReference>
<evidence type="ECO:0000313" key="3">
    <source>
        <dbReference type="Proteomes" id="UP001465976"/>
    </source>
</evidence>
<name>A0ABR3FZ64_9AGAR</name>
<evidence type="ECO:0008006" key="4">
    <source>
        <dbReference type="Google" id="ProtNLM"/>
    </source>
</evidence>
<accession>A0ABR3FZ64</accession>
<keyword evidence="1" id="KW-0472">Membrane</keyword>
<gene>
    <name evidence="2" type="ORF">V5O48_001575</name>
</gene>
<comment type="caution">
    <text evidence="2">The sequence shown here is derived from an EMBL/GenBank/DDBJ whole genome shotgun (WGS) entry which is preliminary data.</text>
</comment>
<keyword evidence="1" id="KW-1133">Transmembrane helix</keyword>
<dbReference type="EMBL" id="JBAHYK010000031">
    <property type="protein sequence ID" value="KAL0580422.1"/>
    <property type="molecule type" value="Genomic_DNA"/>
</dbReference>
<organism evidence="2 3">
    <name type="scientific">Marasmius crinis-equi</name>
    <dbReference type="NCBI Taxonomy" id="585013"/>
    <lineage>
        <taxon>Eukaryota</taxon>
        <taxon>Fungi</taxon>
        <taxon>Dikarya</taxon>
        <taxon>Basidiomycota</taxon>
        <taxon>Agaricomycotina</taxon>
        <taxon>Agaricomycetes</taxon>
        <taxon>Agaricomycetidae</taxon>
        <taxon>Agaricales</taxon>
        <taxon>Marasmiineae</taxon>
        <taxon>Marasmiaceae</taxon>
        <taxon>Marasmius</taxon>
    </lineage>
</organism>